<dbReference type="Proteomes" id="UP001064048">
    <property type="component" value="Chromosome 27"/>
</dbReference>
<keyword evidence="2" id="KW-1185">Reference proteome</keyword>
<sequence>MAGGDHFLSDDPLPRLPPSNNNNKRNRRLQYGAVHPPSSPLIRNSWTARGPLVVNAPTARGPPVDNEWTPKVEAVLVGCRVKLYQFMAKDNVPFHAIMFPTAVLAANRGHVLVDHIFATEYLNYEEGKFSKSRGVGVFGTDAQDTGIPSDVWRFYLASVRPESSDSSFSWVELGTRNNSELLNNLGNFCHRSLSFCANSFKGRVPEVRPLAADFELMALVNREVVAYVQHMEKGRLREALKHVLLISKLGNQHMQSSQPWVLLKGTDDDKERGATAIALCCQLVALLCALIAPYMPAAARRLRAQLNVTPEALRINPQNPSLIQYLPAGHGLGKPEPLFSKIEPDVLEKLKAKYAGTQDDREKKLNGDITTAGSNSSVAELEAAVAAQCKYHKGCVAVPDGMAVARDWVCPECKSKPKRADNNSTPGKGASGSPAAAAAPAGAPTPPSGGETEVAALRREMAEYIAEQREFRAEIRASLKSMGERMDEIERRLDAVESREAEVAPRGGDVEQLQQTVERLQLELNDRDQDALLADLDIGQLPEEPGENVVHTVTVLAAKLGVTLEPRDVVFAERVGAPTAAAAAGRARRVVVRLTRRQLRDDLLRAARVRRNVSSADVGQAGPPRRVYVNERLTRVNRQLFHRVREECHRCQWRFSWTRRGRIYARQGEGKQAFCLRSDADLERVFGSDSVCSLCTNHDNIAVLCARHNLALLAINETWIRAGEDGRAAVIPGYRFRHSPRPQGERSRGGGVGYYTDCIMKFRTWPHPVDPAHRLVEQMWVTCTLNGKKIVIGTAYRPPWMNSDLFFDALSDSISSIPEYDHIILLGDFNINLLGKMDSKISKLHTFLSTFNLSQLITKPTHFTETSQTLLDVVCTDLTAKDIMVEHVGGSLYGHCLIVCELNIRYERPKPYTITYRALKNITTKNFDLSLQREDWSLCGNVNVMVSSLNHRMVTLFDHFAPVKSVVIRHKSYPWITDTVKLMMELRDKALSQYHRTKSDSKKQYYRSLKSIVNRALYTEKIAYFKKEINSKIHVPKTLWNNLKSTLLPKSDTELPSNFNDPNVINNHFLKLPCTRDITISQLTYFEFFRFSNNNFKMETVSIDKVTQIIKSLKTNAEGYDGINLNMIIMTLPYTLDIITKIINKSITTSIVPDVWKIASVRPLPKTKNPTDLKELRPVSILPCFSKVLEKVVCMQLTNYLERNEILPEFQSGFRKGRSTVTALLDITDNIICAQDEGMCTFLVLLDFSRAFDSLNISLLLSKLSYYGFDSNSLRWFDSYLSNRFQYVNVTRSDGSSQISDNVEVKRGVPQGSILGPILFILYLADIKTQITNARYHIYADDIQIYISCKPTEADAAVRKLNEDLARIATWASNNSLLLNPTKTKYIVIGSKQQLSALRYTVDVKVLDKSIERVYEARNLGLLIDSELRYEKHIANTVQNCFYKIKVLYKARAFLSEKLRIQLVESLVLSKLNYMDVVYGPRLLAKTKKLIQRVQNACSRFCFNIPLRAHVTPFLNKHIMLKMHHRRKLHLACLLFDVLKHRAPMYLVNKLTLSSCLRSSGERKRATQLLMPRHKTAAFRGSFRPRGKRSVGRPRTRWTDDLVKAAGSRWMQAASNRSNWRSMGEAYVQQWTACGWHDDNGW</sequence>
<name>A0ACC0KXE6_CHOFU</name>
<accession>A0ACC0KXE6</accession>
<dbReference type="EMBL" id="CM046127">
    <property type="protein sequence ID" value="KAI8441229.1"/>
    <property type="molecule type" value="Genomic_DNA"/>
</dbReference>
<evidence type="ECO:0000313" key="2">
    <source>
        <dbReference type="Proteomes" id="UP001064048"/>
    </source>
</evidence>
<evidence type="ECO:0000313" key="1">
    <source>
        <dbReference type="EMBL" id="KAI8441229.1"/>
    </source>
</evidence>
<reference evidence="1 2" key="1">
    <citation type="journal article" date="2022" name="Genome Biol. Evol.">
        <title>The Spruce Budworm Genome: Reconstructing the Evolutionary History of Antifreeze Proteins.</title>
        <authorList>
            <person name="Beliveau C."/>
            <person name="Gagne P."/>
            <person name="Picq S."/>
            <person name="Vernygora O."/>
            <person name="Keeling C.I."/>
            <person name="Pinkney K."/>
            <person name="Doucet D."/>
            <person name="Wen F."/>
            <person name="Johnston J.S."/>
            <person name="Maaroufi H."/>
            <person name="Boyle B."/>
            <person name="Laroche J."/>
            <person name="Dewar K."/>
            <person name="Juretic N."/>
            <person name="Blackburn G."/>
            <person name="Nisole A."/>
            <person name="Brunet B."/>
            <person name="Brandao M."/>
            <person name="Lumley L."/>
            <person name="Duan J."/>
            <person name="Quan G."/>
            <person name="Lucarotti C.J."/>
            <person name="Roe A.D."/>
            <person name="Sperling F.A.H."/>
            <person name="Levesque R.C."/>
            <person name="Cusson M."/>
        </authorList>
    </citation>
    <scope>NUCLEOTIDE SEQUENCE [LARGE SCALE GENOMIC DNA]</scope>
    <source>
        <strain evidence="1">Glfc:IPQL:Cfum</strain>
    </source>
</reference>
<gene>
    <name evidence="1" type="ORF">MSG28_014878</name>
</gene>
<proteinExistence type="predicted"/>
<organism evidence="1 2">
    <name type="scientific">Choristoneura fumiferana</name>
    <name type="common">Spruce budworm moth</name>
    <name type="synonym">Archips fumiferana</name>
    <dbReference type="NCBI Taxonomy" id="7141"/>
    <lineage>
        <taxon>Eukaryota</taxon>
        <taxon>Metazoa</taxon>
        <taxon>Ecdysozoa</taxon>
        <taxon>Arthropoda</taxon>
        <taxon>Hexapoda</taxon>
        <taxon>Insecta</taxon>
        <taxon>Pterygota</taxon>
        <taxon>Neoptera</taxon>
        <taxon>Endopterygota</taxon>
        <taxon>Lepidoptera</taxon>
        <taxon>Glossata</taxon>
        <taxon>Ditrysia</taxon>
        <taxon>Tortricoidea</taxon>
        <taxon>Tortricidae</taxon>
        <taxon>Tortricinae</taxon>
        <taxon>Choristoneura</taxon>
    </lineage>
</organism>
<comment type="caution">
    <text evidence="1">The sequence shown here is derived from an EMBL/GenBank/DDBJ whole genome shotgun (WGS) entry which is preliminary data.</text>
</comment>
<protein>
    <submittedName>
        <fullName evidence="1">Uncharacterized protein</fullName>
    </submittedName>
</protein>